<name>A0A0B7A9C0_9EUPU</name>
<keyword evidence="1" id="KW-1133">Transmembrane helix</keyword>
<dbReference type="AlphaFoldDB" id="A0A0B7A9C0"/>
<accession>A0A0B7A9C0</accession>
<proteinExistence type="predicted"/>
<reference evidence="2" key="1">
    <citation type="submission" date="2014-12" db="EMBL/GenBank/DDBJ databases">
        <title>Insight into the proteome of Arion vulgaris.</title>
        <authorList>
            <person name="Aradska J."/>
            <person name="Bulat T."/>
            <person name="Smidak R."/>
            <person name="Sarate P."/>
            <person name="Gangsoo J."/>
            <person name="Sialana F."/>
            <person name="Bilban M."/>
            <person name="Lubec G."/>
        </authorList>
    </citation>
    <scope>NUCLEOTIDE SEQUENCE</scope>
    <source>
        <tissue evidence="2">Skin</tissue>
    </source>
</reference>
<organism evidence="2">
    <name type="scientific">Arion vulgaris</name>
    <dbReference type="NCBI Taxonomy" id="1028688"/>
    <lineage>
        <taxon>Eukaryota</taxon>
        <taxon>Metazoa</taxon>
        <taxon>Spiralia</taxon>
        <taxon>Lophotrochozoa</taxon>
        <taxon>Mollusca</taxon>
        <taxon>Gastropoda</taxon>
        <taxon>Heterobranchia</taxon>
        <taxon>Euthyneura</taxon>
        <taxon>Panpulmonata</taxon>
        <taxon>Eupulmonata</taxon>
        <taxon>Stylommatophora</taxon>
        <taxon>Helicina</taxon>
        <taxon>Arionoidea</taxon>
        <taxon>Arionidae</taxon>
        <taxon>Arion</taxon>
    </lineage>
</organism>
<dbReference type="EMBL" id="HACG01030714">
    <property type="protein sequence ID" value="CEK77579.1"/>
    <property type="molecule type" value="Transcribed_RNA"/>
</dbReference>
<protein>
    <submittedName>
        <fullName evidence="2">Uncharacterized protein</fullName>
    </submittedName>
</protein>
<keyword evidence="1" id="KW-0812">Transmembrane</keyword>
<evidence type="ECO:0000256" key="1">
    <source>
        <dbReference type="SAM" id="Phobius"/>
    </source>
</evidence>
<evidence type="ECO:0000313" key="2">
    <source>
        <dbReference type="EMBL" id="CEK77579.1"/>
    </source>
</evidence>
<feature type="transmembrane region" description="Helical" evidence="1">
    <location>
        <begin position="18"/>
        <end position="41"/>
    </location>
</feature>
<sequence length="77" mass="8664">MLLATTNSFHSSLLLESFTVLCSWIFIPGSPVLYIVFQLWFISSSSCSTPGGFRSFIFSFTICCPSQFIFHDRVSIP</sequence>
<keyword evidence="1" id="KW-0472">Membrane</keyword>
<gene>
    <name evidence="2" type="primary">ORF105576</name>
</gene>